<sequence>MKNSKRHKFLIAGFIFILFTSVNTLNAQNKTYLGIDFVNEVADKEHILPGVGLNIARTVGKHSGIEAGVYYRTYLQPISFSLERYYFDTDIRESHLSIPILYKFSSRIVNFSAGPSFEVFLGWKQTSETGEVEVESYEIDPKYNLGVMAKLGKDIKLSEKLVFEPELRFNPIFNLERVYVGLGLRLKLDI</sequence>
<dbReference type="AlphaFoldDB" id="A0A0D8J832"/>
<organism evidence="2 3">
    <name type="scientific">Draconibacterium sediminis</name>
    <dbReference type="NCBI Taxonomy" id="1544798"/>
    <lineage>
        <taxon>Bacteria</taxon>
        <taxon>Pseudomonadati</taxon>
        <taxon>Bacteroidota</taxon>
        <taxon>Bacteroidia</taxon>
        <taxon>Marinilabiliales</taxon>
        <taxon>Prolixibacteraceae</taxon>
        <taxon>Draconibacterium</taxon>
    </lineage>
</organism>
<keyword evidence="3" id="KW-1185">Reference proteome</keyword>
<comment type="caution">
    <text evidence="2">The sequence shown here is derived from an EMBL/GenBank/DDBJ whole genome shotgun (WGS) entry which is preliminary data.</text>
</comment>
<proteinExistence type="predicted"/>
<evidence type="ECO:0000313" key="2">
    <source>
        <dbReference type="EMBL" id="KJF42666.1"/>
    </source>
</evidence>
<feature type="signal peptide" evidence="1">
    <location>
        <begin position="1"/>
        <end position="27"/>
    </location>
</feature>
<evidence type="ECO:0000256" key="1">
    <source>
        <dbReference type="SAM" id="SignalP"/>
    </source>
</evidence>
<protein>
    <recommendedName>
        <fullName evidence="4">Outer membrane protein beta-barrel domain-containing protein</fullName>
    </recommendedName>
</protein>
<gene>
    <name evidence="2" type="ORF">LH29_19200</name>
</gene>
<feature type="chain" id="PRO_5002330758" description="Outer membrane protein beta-barrel domain-containing protein" evidence="1">
    <location>
        <begin position="28"/>
        <end position="190"/>
    </location>
</feature>
<accession>A0A0D8J832</accession>
<dbReference type="RefSeq" id="WP_045032540.1">
    <property type="nucleotide sequence ID" value="NZ_JRHC01000005.1"/>
</dbReference>
<name>A0A0D8J832_9BACT</name>
<evidence type="ECO:0000313" key="3">
    <source>
        <dbReference type="Proteomes" id="UP000032544"/>
    </source>
</evidence>
<evidence type="ECO:0008006" key="4">
    <source>
        <dbReference type="Google" id="ProtNLM"/>
    </source>
</evidence>
<keyword evidence="1" id="KW-0732">Signal</keyword>
<dbReference type="Proteomes" id="UP000032544">
    <property type="component" value="Unassembled WGS sequence"/>
</dbReference>
<reference evidence="2 3" key="1">
    <citation type="submission" date="2014-09" db="EMBL/GenBank/DDBJ databases">
        <title>Draft Genome Sequence of Draconibacterium sp. JN14CK-3.</title>
        <authorList>
            <person name="Dong C."/>
            <person name="Lai Q."/>
            <person name="Shao Z."/>
        </authorList>
    </citation>
    <scope>NUCLEOTIDE SEQUENCE [LARGE SCALE GENOMIC DNA]</scope>
    <source>
        <strain evidence="2 3">JN14CK-3</strain>
    </source>
</reference>
<dbReference type="OrthoDB" id="825986at2"/>
<dbReference type="EMBL" id="JRHC01000005">
    <property type="protein sequence ID" value="KJF42666.1"/>
    <property type="molecule type" value="Genomic_DNA"/>
</dbReference>